<evidence type="ECO:0000313" key="3">
    <source>
        <dbReference type="Proteomes" id="UP000008312"/>
    </source>
</evidence>
<feature type="transmembrane region" description="Helical" evidence="1">
    <location>
        <begin position="41"/>
        <end position="60"/>
    </location>
</feature>
<dbReference type="GeneID" id="24921827"/>
<feature type="transmembrane region" description="Helical" evidence="1">
    <location>
        <begin position="150"/>
        <end position="170"/>
    </location>
</feature>
<evidence type="ECO:0000313" key="2">
    <source>
        <dbReference type="EMBL" id="CBK25197.2"/>
    </source>
</evidence>
<feature type="transmembrane region" description="Helical" evidence="1">
    <location>
        <begin position="95"/>
        <end position="112"/>
    </location>
</feature>
<keyword evidence="1" id="KW-0812">Transmembrane</keyword>
<keyword evidence="1" id="KW-0472">Membrane</keyword>
<feature type="transmembrane region" description="Helical" evidence="1">
    <location>
        <begin position="124"/>
        <end position="143"/>
    </location>
</feature>
<name>D8MAV8_BLAHO</name>
<dbReference type="Proteomes" id="UP000008312">
    <property type="component" value="Unassembled WGS sequence"/>
</dbReference>
<dbReference type="InParanoid" id="D8MAV8"/>
<keyword evidence="3" id="KW-1185">Reference proteome</keyword>
<sequence>MPLNITNGKTPVTQILQLSSSVLYFLFRGNVYRPTPFLVRAFRFDGLIALGCSYYLLHLLRVVEVIVGSNQYASVLLTLFCFLLPVKYALIHFSVGSNGFFFLTAGLTAYYMRTIPPSRLDSIPIMNGISISSKLFCLFILLLSTLGSRYAFLEAVLSYGIVFFIFPRFLNPVPLIRCPTKLTRLLSEMFEEPTTMHIRRDGQYGMHPRQSVQNQGAVEANEELVKELIVFV</sequence>
<keyword evidence="1" id="KW-1133">Transmembrane helix</keyword>
<reference evidence="2" key="1">
    <citation type="submission" date="2010-02" db="EMBL/GenBank/DDBJ databases">
        <title>Sequencing and annotation of the Blastocystis hominis genome.</title>
        <authorList>
            <person name="Wincker P."/>
        </authorList>
    </citation>
    <scope>NUCLEOTIDE SEQUENCE</scope>
    <source>
        <strain evidence="2">Singapore isolate B</strain>
    </source>
</reference>
<dbReference type="AlphaFoldDB" id="D8MAV8"/>
<dbReference type="EMBL" id="FN668690">
    <property type="protein sequence ID" value="CBK25197.2"/>
    <property type="molecule type" value="Genomic_DNA"/>
</dbReference>
<organism evidence="2">
    <name type="scientific">Blastocystis hominis</name>
    <dbReference type="NCBI Taxonomy" id="12968"/>
    <lineage>
        <taxon>Eukaryota</taxon>
        <taxon>Sar</taxon>
        <taxon>Stramenopiles</taxon>
        <taxon>Bigyra</taxon>
        <taxon>Opalozoa</taxon>
        <taxon>Opalinata</taxon>
        <taxon>Blastocystidae</taxon>
        <taxon>Blastocystis</taxon>
    </lineage>
</organism>
<proteinExistence type="predicted"/>
<dbReference type="RefSeq" id="XP_012899245.1">
    <property type="nucleotide sequence ID" value="XM_013043791.1"/>
</dbReference>
<protein>
    <submittedName>
        <fullName evidence="2">Uncharacterized protein</fullName>
    </submittedName>
</protein>
<evidence type="ECO:0000256" key="1">
    <source>
        <dbReference type="SAM" id="Phobius"/>
    </source>
</evidence>
<accession>D8MAV8</accession>
<gene>
    <name evidence="2" type="ORF">GSBLH_T00004826001</name>
</gene>